<protein>
    <submittedName>
        <fullName evidence="2">Uncharacterized protein</fullName>
    </submittedName>
</protein>
<evidence type="ECO:0000256" key="1">
    <source>
        <dbReference type="SAM" id="MobiDB-lite"/>
    </source>
</evidence>
<dbReference type="Proteomes" id="UP000075901">
    <property type="component" value="Unassembled WGS sequence"/>
</dbReference>
<reference evidence="3" key="1">
    <citation type="submission" date="2013-09" db="EMBL/GenBank/DDBJ databases">
        <title>The Genome Sequence of Anopheles maculatus species B.</title>
        <authorList>
            <consortium name="The Broad Institute Genomics Platform"/>
            <person name="Neafsey D.E."/>
            <person name="Besansky N."/>
            <person name="Howell P."/>
            <person name="Walton C."/>
            <person name="Young S.K."/>
            <person name="Zeng Q."/>
            <person name="Gargeya S."/>
            <person name="Fitzgerald M."/>
            <person name="Haas B."/>
            <person name="Abouelleil A."/>
            <person name="Allen A.W."/>
            <person name="Alvarado L."/>
            <person name="Arachchi H.M."/>
            <person name="Berlin A.M."/>
            <person name="Chapman S.B."/>
            <person name="Gainer-Dewar J."/>
            <person name="Goldberg J."/>
            <person name="Griggs A."/>
            <person name="Gujja S."/>
            <person name="Hansen M."/>
            <person name="Howarth C."/>
            <person name="Imamovic A."/>
            <person name="Ireland A."/>
            <person name="Larimer J."/>
            <person name="McCowan C."/>
            <person name="Murphy C."/>
            <person name="Pearson M."/>
            <person name="Poon T.W."/>
            <person name="Priest M."/>
            <person name="Roberts A."/>
            <person name="Saif S."/>
            <person name="Shea T."/>
            <person name="Sisk P."/>
            <person name="Sykes S."/>
            <person name="Wortman J."/>
            <person name="Nusbaum C."/>
            <person name="Birren B."/>
        </authorList>
    </citation>
    <scope>NUCLEOTIDE SEQUENCE [LARGE SCALE GENOMIC DNA]</scope>
    <source>
        <strain evidence="3">maculatus3</strain>
    </source>
</reference>
<keyword evidence="3" id="KW-1185">Reference proteome</keyword>
<evidence type="ECO:0000313" key="2">
    <source>
        <dbReference type="EnsemblMetazoa" id="AMAM002736-PA"/>
    </source>
</evidence>
<feature type="region of interest" description="Disordered" evidence="1">
    <location>
        <begin position="139"/>
        <end position="162"/>
    </location>
</feature>
<dbReference type="AlphaFoldDB" id="A0A182SA67"/>
<dbReference type="EnsemblMetazoa" id="AMAM002736-RA">
    <property type="protein sequence ID" value="AMAM002736-PA"/>
    <property type="gene ID" value="AMAM002736"/>
</dbReference>
<proteinExistence type="predicted"/>
<reference evidence="2" key="2">
    <citation type="submission" date="2020-05" db="UniProtKB">
        <authorList>
            <consortium name="EnsemblMetazoa"/>
        </authorList>
    </citation>
    <scope>IDENTIFICATION</scope>
    <source>
        <strain evidence="2">maculatus3</strain>
    </source>
</reference>
<evidence type="ECO:0000313" key="3">
    <source>
        <dbReference type="Proteomes" id="UP000075901"/>
    </source>
</evidence>
<name>A0A182SA67_9DIPT</name>
<sequence>HQPVTWYHHSKERGRYEVRYSVTKHIETSEGGLVVIAINEADSGRYDCYLGGSLLCSFSLVVDAHRCTAPSKGNDYQKIYSDWCHEFERYKSALKRWEAKQSQCSTNPKDNELDLYQGNGNVLNTNLIQEKNRYILNKQNNNNNNNNVCDKRRKSYDNAQTK</sequence>
<organism evidence="2 3">
    <name type="scientific">Anopheles maculatus</name>
    <dbReference type="NCBI Taxonomy" id="74869"/>
    <lineage>
        <taxon>Eukaryota</taxon>
        <taxon>Metazoa</taxon>
        <taxon>Ecdysozoa</taxon>
        <taxon>Arthropoda</taxon>
        <taxon>Hexapoda</taxon>
        <taxon>Insecta</taxon>
        <taxon>Pterygota</taxon>
        <taxon>Neoptera</taxon>
        <taxon>Endopterygota</taxon>
        <taxon>Diptera</taxon>
        <taxon>Nematocera</taxon>
        <taxon>Culicoidea</taxon>
        <taxon>Culicidae</taxon>
        <taxon>Anophelinae</taxon>
        <taxon>Anopheles</taxon>
        <taxon>Anopheles maculatus group</taxon>
    </lineage>
</organism>
<dbReference type="VEuPathDB" id="VectorBase:AMAM002736"/>
<accession>A0A182SA67</accession>